<feature type="region of interest" description="Disordered" evidence="1">
    <location>
        <begin position="279"/>
        <end position="310"/>
    </location>
</feature>
<sequence length="310" mass="34548">MDHKSLNIESNISSSSSSSSSSNDDHYHSEIKSSELTTVKTERWEFPPSNVYKSDESSTGKRKCSCISLCQCLLEKSQLPSPPPSSSSSSPSSSTLSSSTKKNETSPSSLQKKPGWRKFLSRNNNNNNKPVDNFLNTVTKNNGQESSNVSNCLDLKFPSDISISYSDTQLKPYIMSRAKSLPKHHTTMSVQIDPKVISQAEQIDEFMHEMSIKEPSLSYSKSSSRTMTTNRKDRSSSSSFNKTTQQSMVNCPFDPLTGTMKNNDTLTLKHVKIWPRNKSVSYSSSSSWSLSSSSMKTTAIKRRSKNQEKK</sequence>
<reference evidence="2" key="1">
    <citation type="submission" date="2013-05" db="EMBL/GenBank/DDBJ databases">
        <authorList>
            <person name="Yim A.K.Y."/>
            <person name="Chan T.F."/>
            <person name="Ji K.M."/>
            <person name="Liu X.Y."/>
            <person name="Zhou J.W."/>
            <person name="Li R.Q."/>
            <person name="Yang K.Y."/>
            <person name="Li J."/>
            <person name="Li M."/>
            <person name="Law P.T.W."/>
            <person name="Wu Y.L."/>
            <person name="Cai Z.L."/>
            <person name="Qin H."/>
            <person name="Bao Y."/>
            <person name="Leung R.K.K."/>
            <person name="Ng P.K.S."/>
            <person name="Zou J."/>
            <person name="Zhong X.J."/>
            <person name="Ran P.X."/>
            <person name="Zhong N.S."/>
            <person name="Liu Z.G."/>
            <person name="Tsui S.K.W."/>
        </authorList>
    </citation>
    <scope>NUCLEOTIDE SEQUENCE</scope>
    <source>
        <strain evidence="2">Derf</strain>
        <tissue evidence="2">Whole organism</tissue>
    </source>
</reference>
<feature type="compositionally biased region" description="Basic and acidic residues" evidence="1">
    <location>
        <begin position="23"/>
        <end position="33"/>
    </location>
</feature>
<evidence type="ECO:0000313" key="3">
    <source>
        <dbReference type="Proteomes" id="UP000790347"/>
    </source>
</evidence>
<comment type="caution">
    <text evidence="2">The sequence shown here is derived from an EMBL/GenBank/DDBJ whole genome shotgun (WGS) entry which is preliminary data.</text>
</comment>
<proteinExistence type="predicted"/>
<name>A0A922I971_DERFA</name>
<feature type="compositionally biased region" description="Low complexity" evidence="1">
    <location>
        <begin position="214"/>
        <end position="224"/>
    </location>
</feature>
<evidence type="ECO:0000313" key="2">
    <source>
        <dbReference type="EMBL" id="KAH9526513.1"/>
    </source>
</evidence>
<gene>
    <name evidence="2" type="ORF">DERF_000595</name>
</gene>
<reference evidence="2" key="2">
    <citation type="journal article" date="2022" name="Res Sq">
        <title>Comparative Genomics Reveals Insights into the Divergent Evolution of Astigmatic Mites and Household Pest Adaptations.</title>
        <authorList>
            <person name="Xiong Q."/>
            <person name="Wan A.T.-Y."/>
            <person name="Liu X.-Y."/>
            <person name="Fung C.S.-H."/>
            <person name="Xiao X."/>
            <person name="Malainual N."/>
            <person name="Hou J."/>
            <person name="Wang L."/>
            <person name="Wang M."/>
            <person name="Yang K."/>
            <person name="Cui Y."/>
            <person name="Leung E."/>
            <person name="Nong W."/>
            <person name="Shin S.-K."/>
            <person name="Au S."/>
            <person name="Jeong K.Y."/>
            <person name="Chew F.T."/>
            <person name="Hui J."/>
            <person name="Leung T.F."/>
            <person name="Tungtrongchitr A."/>
            <person name="Zhong N."/>
            <person name="Liu Z."/>
            <person name="Tsui S."/>
        </authorList>
    </citation>
    <scope>NUCLEOTIDE SEQUENCE</scope>
    <source>
        <strain evidence="2">Derf</strain>
        <tissue evidence="2">Whole organism</tissue>
    </source>
</reference>
<dbReference type="AlphaFoldDB" id="A0A922I971"/>
<dbReference type="Proteomes" id="UP000790347">
    <property type="component" value="Unassembled WGS sequence"/>
</dbReference>
<feature type="region of interest" description="Disordered" evidence="1">
    <location>
        <begin position="1"/>
        <end position="61"/>
    </location>
</feature>
<feature type="region of interest" description="Disordered" evidence="1">
    <location>
        <begin position="80"/>
        <end position="149"/>
    </location>
</feature>
<feature type="compositionally biased region" description="Polar residues" evidence="1">
    <location>
        <begin position="134"/>
        <end position="149"/>
    </location>
</feature>
<organism evidence="2 3">
    <name type="scientific">Dermatophagoides farinae</name>
    <name type="common">American house dust mite</name>
    <dbReference type="NCBI Taxonomy" id="6954"/>
    <lineage>
        <taxon>Eukaryota</taxon>
        <taxon>Metazoa</taxon>
        <taxon>Ecdysozoa</taxon>
        <taxon>Arthropoda</taxon>
        <taxon>Chelicerata</taxon>
        <taxon>Arachnida</taxon>
        <taxon>Acari</taxon>
        <taxon>Acariformes</taxon>
        <taxon>Sarcoptiformes</taxon>
        <taxon>Astigmata</taxon>
        <taxon>Psoroptidia</taxon>
        <taxon>Analgoidea</taxon>
        <taxon>Pyroglyphidae</taxon>
        <taxon>Dermatophagoidinae</taxon>
        <taxon>Dermatophagoides</taxon>
    </lineage>
</organism>
<feature type="region of interest" description="Disordered" evidence="1">
    <location>
        <begin position="214"/>
        <end position="256"/>
    </location>
</feature>
<feature type="compositionally biased region" description="Low complexity" evidence="1">
    <location>
        <begin position="279"/>
        <end position="294"/>
    </location>
</feature>
<feature type="compositionally biased region" description="Polar residues" evidence="1">
    <location>
        <begin position="236"/>
        <end position="249"/>
    </location>
</feature>
<evidence type="ECO:0000256" key="1">
    <source>
        <dbReference type="SAM" id="MobiDB-lite"/>
    </source>
</evidence>
<feature type="compositionally biased region" description="Low complexity" evidence="1">
    <location>
        <begin position="86"/>
        <end position="100"/>
    </location>
</feature>
<dbReference type="EMBL" id="ASGP02000001">
    <property type="protein sequence ID" value="KAH9526513.1"/>
    <property type="molecule type" value="Genomic_DNA"/>
</dbReference>
<feature type="compositionally biased region" description="Low complexity" evidence="1">
    <location>
        <begin position="13"/>
        <end position="22"/>
    </location>
</feature>
<protein>
    <submittedName>
        <fullName evidence="2">Uncharacterized protein</fullName>
    </submittedName>
</protein>
<accession>A0A922I971</accession>
<keyword evidence="3" id="KW-1185">Reference proteome</keyword>